<organism evidence="1 2">
    <name type="scientific">Cutaneotrichosporon spelunceum</name>
    <dbReference type="NCBI Taxonomy" id="1672016"/>
    <lineage>
        <taxon>Eukaryota</taxon>
        <taxon>Fungi</taxon>
        <taxon>Dikarya</taxon>
        <taxon>Basidiomycota</taxon>
        <taxon>Agaricomycotina</taxon>
        <taxon>Tremellomycetes</taxon>
        <taxon>Trichosporonales</taxon>
        <taxon>Trichosporonaceae</taxon>
        <taxon>Cutaneotrichosporon</taxon>
    </lineage>
</organism>
<reference evidence="1" key="2">
    <citation type="submission" date="2023-06" db="EMBL/GenBank/DDBJ databases">
        <authorList>
            <person name="Kobayashi Y."/>
            <person name="Kayamori A."/>
            <person name="Aoki K."/>
            <person name="Shiwa Y."/>
            <person name="Fujita N."/>
            <person name="Sugita T."/>
            <person name="Iwasaki W."/>
            <person name="Tanaka N."/>
            <person name="Takashima M."/>
        </authorList>
    </citation>
    <scope>NUCLEOTIDE SEQUENCE</scope>
    <source>
        <strain evidence="1">HIS016</strain>
    </source>
</reference>
<evidence type="ECO:0000313" key="1">
    <source>
        <dbReference type="EMBL" id="GMK59751.1"/>
    </source>
</evidence>
<keyword evidence="2" id="KW-1185">Reference proteome</keyword>
<dbReference type="AlphaFoldDB" id="A0AAD3YE29"/>
<name>A0AAD3YE29_9TREE</name>
<comment type="caution">
    <text evidence="1">The sequence shown here is derived from an EMBL/GenBank/DDBJ whole genome shotgun (WGS) entry which is preliminary data.</text>
</comment>
<accession>A0AAD3YE29</accession>
<sequence>MDEFRLRFQHLYDSDPPLFADTHASSADSSCLIRFSFHCQPAFWAVIEEAWNNALLGDHNVKFALFGFHTEEELFQAVIDVNEKLPAFCDALSDILDEYPNHELRNFENQLTNVVETLDIPWFNFLEEGDNFDRAPECWVISMGLEFYLYVLTQPGRLSALGRAHLDGRAFSDVAGSLYSIRWRPPVSPFQT</sequence>
<reference evidence="1" key="1">
    <citation type="journal article" date="2023" name="BMC Genomics">
        <title>Chromosome-level genome assemblies of Cutaneotrichosporon spp. (Trichosporonales, Basidiomycota) reveal imbalanced evolution between nucleotide sequences and chromosome synteny.</title>
        <authorList>
            <person name="Kobayashi Y."/>
            <person name="Kayamori A."/>
            <person name="Aoki K."/>
            <person name="Shiwa Y."/>
            <person name="Matsutani M."/>
            <person name="Fujita N."/>
            <person name="Sugita T."/>
            <person name="Iwasaki W."/>
            <person name="Tanaka N."/>
            <person name="Takashima M."/>
        </authorList>
    </citation>
    <scope>NUCLEOTIDE SEQUENCE</scope>
    <source>
        <strain evidence="1">HIS016</strain>
    </source>
</reference>
<protein>
    <submittedName>
        <fullName evidence="1">Uncharacterized protein</fullName>
    </submittedName>
</protein>
<dbReference type="EMBL" id="BTCM01000008">
    <property type="protein sequence ID" value="GMK59751.1"/>
    <property type="molecule type" value="Genomic_DNA"/>
</dbReference>
<gene>
    <name evidence="1" type="ORF">CspeluHIS016_0803570</name>
</gene>
<evidence type="ECO:0000313" key="2">
    <source>
        <dbReference type="Proteomes" id="UP001222932"/>
    </source>
</evidence>
<proteinExistence type="predicted"/>
<dbReference type="Proteomes" id="UP001222932">
    <property type="component" value="Unassembled WGS sequence"/>
</dbReference>